<dbReference type="PROSITE" id="PS50109">
    <property type="entry name" value="HIS_KIN"/>
    <property type="match status" value="1"/>
</dbReference>
<reference evidence="7 8" key="1">
    <citation type="submission" date="2021-06" db="EMBL/GenBank/DDBJ databases">
        <title>Faecalicatena sp. nov. isolated from porcine feces.</title>
        <authorList>
            <person name="Oh B.S."/>
            <person name="Lee J.H."/>
        </authorList>
    </citation>
    <scope>NUCLEOTIDE SEQUENCE [LARGE SCALE GENOMIC DNA]</scope>
    <source>
        <strain evidence="7 8">AGMB00832</strain>
    </source>
</reference>
<dbReference type="CDD" id="cd12912">
    <property type="entry name" value="PDC2_MCP_like"/>
    <property type="match status" value="1"/>
</dbReference>
<dbReference type="SMART" id="SM00388">
    <property type="entry name" value="HisKA"/>
    <property type="match status" value="1"/>
</dbReference>
<dbReference type="CDD" id="cd17546">
    <property type="entry name" value="REC_hyHK_CKI1_RcsC-like"/>
    <property type="match status" value="1"/>
</dbReference>
<keyword evidence="1 3" id="KW-0597">Phosphoprotein</keyword>
<keyword evidence="2" id="KW-0902">Two-component regulatory system</keyword>
<dbReference type="InterPro" id="IPR001789">
    <property type="entry name" value="Sig_transdc_resp-reg_receiver"/>
</dbReference>
<evidence type="ECO:0000256" key="4">
    <source>
        <dbReference type="SAM" id="Phobius"/>
    </source>
</evidence>
<evidence type="ECO:0000256" key="1">
    <source>
        <dbReference type="ARBA" id="ARBA00022553"/>
    </source>
</evidence>
<feature type="domain" description="Histidine kinase" evidence="5">
    <location>
        <begin position="467"/>
        <end position="690"/>
    </location>
</feature>
<dbReference type="PROSITE" id="PS50110">
    <property type="entry name" value="RESPONSE_REGULATORY"/>
    <property type="match status" value="1"/>
</dbReference>
<dbReference type="EMBL" id="JABACJ020000019">
    <property type="protein sequence ID" value="MBU3877512.1"/>
    <property type="molecule type" value="Genomic_DNA"/>
</dbReference>
<dbReference type="InterPro" id="IPR003661">
    <property type="entry name" value="HisK_dim/P_dom"/>
</dbReference>
<proteinExistence type="predicted"/>
<comment type="caution">
    <text evidence="7">The sequence shown here is derived from an EMBL/GenBank/DDBJ whole genome shotgun (WGS) entry which is preliminary data.</text>
</comment>
<evidence type="ECO:0000256" key="2">
    <source>
        <dbReference type="ARBA" id="ARBA00023012"/>
    </source>
</evidence>
<organism evidence="7 8">
    <name type="scientific">Faecalicatena faecalis</name>
    <dbReference type="NCBI Taxonomy" id="2726362"/>
    <lineage>
        <taxon>Bacteria</taxon>
        <taxon>Bacillati</taxon>
        <taxon>Bacillota</taxon>
        <taxon>Clostridia</taxon>
        <taxon>Lachnospirales</taxon>
        <taxon>Lachnospiraceae</taxon>
        <taxon>Faecalicatena</taxon>
    </lineage>
</organism>
<feature type="transmembrane region" description="Helical" evidence="4">
    <location>
        <begin position="16"/>
        <end position="37"/>
    </location>
</feature>
<dbReference type="RefSeq" id="WP_216244115.1">
    <property type="nucleotide sequence ID" value="NZ_JABACJ020000019.1"/>
</dbReference>
<dbReference type="Proteomes" id="UP000723714">
    <property type="component" value="Unassembled WGS sequence"/>
</dbReference>
<keyword evidence="4" id="KW-1133">Transmembrane helix</keyword>
<evidence type="ECO:0000256" key="3">
    <source>
        <dbReference type="PROSITE-ProRule" id="PRU00169"/>
    </source>
</evidence>
<dbReference type="Pfam" id="PF02518">
    <property type="entry name" value="HATPase_c"/>
    <property type="match status" value="1"/>
</dbReference>
<dbReference type="InterPro" id="IPR003594">
    <property type="entry name" value="HATPase_dom"/>
</dbReference>
<dbReference type="PANTHER" id="PTHR45339">
    <property type="entry name" value="HYBRID SIGNAL TRANSDUCTION HISTIDINE KINASE J"/>
    <property type="match status" value="1"/>
</dbReference>
<feature type="transmembrane region" description="Helical" evidence="4">
    <location>
        <begin position="292"/>
        <end position="315"/>
    </location>
</feature>
<evidence type="ECO:0000313" key="7">
    <source>
        <dbReference type="EMBL" id="MBU3877512.1"/>
    </source>
</evidence>
<evidence type="ECO:0000259" key="5">
    <source>
        <dbReference type="PROSITE" id="PS50109"/>
    </source>
</evidence>
<sequence>MKNADKNIKKYRSGKLVLMIAAIIFVVLAAGISTNLVGRIRERVRSTSVQVISELTDNKAKVLVDILNEAEDDLLVLSRYLGEEKETVRQVQIIDQFQATHSLEALAVQDANGNDIYGNVDEMCMNGIPEEFDEALDVGPLEAVWDTALDLSGRRMVLFGVSIPGGGCIYGALGAESLENAYGETTYVDEGYSYIVKKDGDIVLPPVRYSYEQIYMNIENLLKANGNEKEKVNAFMKSLNSGDTGSVVFSFDGNEQLICFEPLALDKAWQIITVVPLAAVEADGHQIIRMSVYMAVCIVAALALVLICGIAFFFFNQRKQKENDKFLRRIYQAISENIDTVIFILDDASSTLDYVFENSQRILGIGAEEFIDQVERIDHGFQVKLEELMQMERPKKWAERELQVYNDRMNQDMRLKVISCPFYLGDSRKYIFSVTDVTEEYKSRENIIAAVTAAEQANAAKSQFLANMSHDIRTPMNGIVGMTSIAMMNLDDRDRVEDCLKKIDLSSKMLLGLINDVLDMSKIESGKLVLSREPFDLKDFLDNIETVFQNQFHAKNQEFSMQVQIEHRELSGDKTRLNQIFVNLLSNAVKFTPENGKITLLVQELGQRHTGFAAYRFQVTDTGIGMEPEFLKRIFDPFERADGGIVNRTEGTGLGMAITKNLVTAMGGQISVESKPGQGTTFCVEMELASQDTSRLESSSIKEDQQYYDYSAKRFLLAEDNELNREIAVELLGSRGAIVEWTENGKEAVDRFVSRQEGYYDAILMDIQMPVMNGYEAAQAIRASDHPQAASIPIIAMTANAYVEDVKAAKDAGMNGHVAKPIDIDQISRALSEAM</sequence>
<evidence type="ECO:0000259" key="6">
    <source>
        <dbReference type="PROSITE" id="PS50110"/>
    </source>
</evidence>
<dbReference type="Pfam" id="PF00512">
    <property type="entry name" value="HisKA"/>
    <property type="match status" value="1"/>
</dbReference>
<dbReference type="SMART" id="SM00387">
    <property type="entry name" value="HATPase_c"/>
    <property type="match status" value="1"/>
</dbReference>
<dbReference type="InterPro" id="IPR005467">
    <property type="entry name" value="His_kinase_dom"/>
</dbReference>
<evidence type="ECO:0000313" key="8">
    <source>
        <dbReference type="Proteomes" id="UP000723714"/>
    </source>
</evidence>
<name>A0ABS6D8J8_9FIRM</name>
<keyword evidence="8" id="KW-1185">Reference proteome</keyword>
<accession>A0ABS6D8J8</accession>
<dbReference type="SMART" id="SM00448">
    <property type="entry name" value="REC"/>
    <property type="match status" value="1"/>
</dbReference>
<keyword evidence="4" id="KW-0812">Transmembrane</keyword>
<feature type="domain" description="Response regulatory" evidence="6">
    <location>
        <begin position="714"/>
        <end position="835"/>
    </location>
</feature>
<gene>
    <name evidence="7" type="ORF">HGO97_017045</name>
</gene>
<dbReference type="Pfam" id="PF00072">
    <property type="entry name" value="Response_reg"/>
    <property type="match status" value="1"/>
</dbReference>
<dbReference type="PANTHER" id="PTHR45339:SF1">
    <property type="entry name" value="HYBRID SIGNAL TRANSDUCTION HISTIDINE KINASE J"/>
    <property type="match status" value="1"/>
</dbReference>
<dbReference type="CDD" id="cd16922">
    <property type="entry name" value="HATPase_EvgS-ArcB-TorS-like"/>
    <property type="match status" value="1"/>
</dbReference>
<protein>
    <submittedName>
        <fullName evidence="7">Response regulator</fullName>
    </submittedName>
</protein>
<keyword evidence="4" id="KW-0472">Membrane</keyword>
<dbReference type="CDD" id="cd00082">
    <property type="entry name" value="HisKA"/>
    <property type="match status" value="1"/>
</dbReference>
<feature type="modified residue" description="4-aspartylphosphate" evidence="3">
    <location>
        <position position="766"/>
    </location>
</feature>